<dbReference type="Proteomes" id="UP000184532">
    <property type="component" value="Unassembled WGS sequence"/>
</dbReference>
<dbReference type="InterPro" id="IPR000847">
    <property type="entry name" value="LysR_HTH_N"/>
</dbReference>
<evidence type="ECO:0000256" key="2">
    <source>
        <dbReference type="ARBA" id="ARBA00023015"/>
    </source>
</evidence>
<evidence type="ECO:0000313" key="6">
    <source>
        <dbReference type="EMBL" id="SHG51254.1"/>
    </source>
</evidence>
<dbReference type="SUPFAM" id="SSF46785">
    <property type="entry name" value="Winged helix' DNA-binding domain"/>
    <property type="match status" value="1"/>
</dbReference>
<keyword evidence="2" id="KW-0805">Transcription regulation</keyword>
<dbReference type="RefSeq" id="WP_073178012.1">
    <property type="nucleotide sequence ID" value="NZ_FQWL01000002.1"/>
</dbReference>
<accession>A0A1M5KE88</accession>
<evidence type="ECO:0000256" key="3">
    <source>
        <dbReference type="ARBA" id="ARBA00023125"/>
    </source>
</evidence>
<dbReference type="GO" id="GO:0000976">
    <property type="term" value="F:transcription cis-regulatory region binding"/>
    <property type="evidence" value="ECO:0007669"/>
    <property type="project" value="TreeGrafter"/>
</dbReference>
<keyword evidence="3 6" id="KW-0238">DNA-binding</keyword>
<keyword evidence="4" id="KW-0804">Transcription</keyword>
<dbReference type="OrthoDB" id="9785745at2"/>
<dbReference type="Gene3D" id="1.10.10.10">
    <property type="entry name" value="Winged helix-like DNA-binding domain superfamily/Winged helix DNA-binding domain"/>
    <property type="match status" value="1"/>
</dbReference>
<dbReference type="STRING" id="570519.SAMN04488116_1541"/>
<evidence type="ECO:0000259" key="5">
    <source>
        <dbReference type="PROSITE" id="PS50931"/>
    </source>
</evidence>
<gene>
    <name evidence="6" type="ORF">SAMN04488116_1541</name>
</gene>
<dbReference type="PANTHER" id="PTHR30126">
    <property type="entry name" value="HTH-TYPE TRANSCRIPTIONAL REGULATOR"/>
    <property type="match status" value="1"/>
</dbReference>
<dbReference type="PROSITE" id="PS50931">
    <property type="entry name" value="HTH_LYSR"/>
    <property type="match status" value="1"/>
</dbReference>
<reference evidence="7" key="1">
    <citation type="submission" date="2016-11" db="EMBL/GenBank/DDBJ databases">
        <authorList>
            <person name="Varghese N."/>
            <person name="Submissions S."/>
        </authorList>
    </citation>
    <scope>NUCLEOTIDE SEQUENCE [LARGE SCALE GENOMIC DNA]</scope>
    <source>
        <strain evidence="7">DSM 22638</strain>
    </source>
</reference>
<dbReference type="InterPro" id="IPR005119">
    <property type="entry name" value="LysR_subst-bd"/>
</dbReference>
<evidence type="ECO:0000313" key="7">
    <source>
        <dbReference type="Proteomes" id="UP000184532"/>
    </source>
</evidence>
<dbReference type="AlphaFoldDB" id="A0A1M5KE88"/>
<dbReference type="EMBL" id="FQWL01000002">
    <property type="protein sequence ID" value="SHG51254.1"/>
    <property type="molecule type" value="Genomic_DNA"/>
</dbReference>
<dbReference type="Pfam" id="PF00126">
    <property type="entry name" value="HTH_1"/>
    <property type="match status" value="1"/>
</dbReference>
<dbReference type="GO" id="GO:0003700">
    <property type="term" value="F:DNA-binding transcription factor activity"/>
    <property type="evidence" value="ECO:0007669"/>
    <property type="project" value="InterPro"/>
</dbReference>
<evidence type="ECO:0000256" key="4">
    <source>
        <dbReference type="ARBA" id="ARBA00023163"/>
    </source>
</evidence>
<keyword evidence="7" id="KW-1185">Reference proteome</keyword>
<evidence type="ECO:0000256" key="1">
    <source>
        <dbReference type="ARBA" id="ARBA00009437"/>
    </source>
</evidence>
<organism evidence="6 7">
    <name type="scientific">Flagellimonas flava</name>
    <dbReference type="NCBI Taxonomy" id="570519"/>
    <lineage>
        <taxon>Bacteria</taxon>
        <taxon>Pseudomonadati</taxon>
        <taxon>Bacteroidota</taxon>
        <taxon>Flavobacteriia</taxon>
        <taxon>Flavobacteriales</taxon>
        <taxon>Flavobacteriaceae</taxon>
        <taxon>Flagellimonas</taxon>
    </lineage>
</organism>
<dbReference type="SUPFAM" id="SSF53850">
    <property type="entry name" value="Periplasmic binding protein-like II"/>
    <property type="match status" value="1"/>
</dbReference>
<dbReference type="InterPro" id="IPR036390">
    <property type="entry name" value="WH_DNA-bd_sf"/>
</dbReference>
<sequence length="307" mass="34715">MNYTLHQLRIFSQIVEKQSITKASEALYLTQPAVSIQLKNFQDQFPIPLTEVVGRKLFITDFGREIALSAERILSEVDGINYRMQSFGGKLAGRLKVSVVSTGKYVMPYFLSGFMKANTGVDLVMDVTNKARVVQSLEENQVDFALVSVLPDHLKLKKASLMKNVLYLVANPNHYKKILLSKKMFVKDTPLIFREPGSATRAAMETYLNNAEIQVGKRIELTSNEAVKQAVIAGLGCSIMPLIGIKNELKNGSLEIFPKRSLPIQTTWNLVWLASKKLSPVATAFLEYVEQEKEQIIQRDFDWFEKY</sequence>
<dbReference type="Gene3D" id="3.40.190.290">
    <property type="match status" value="1"/>
</dbReference>
<dbReference type="Pfam" id="PF03466">
    <property type="entry name" value="LysR_substrate"/>
    <property type="match status" value="1"/>
</dbReference>
<dbReference type="PANTHER" id="PTHR30126:SF5">
    <property type="entry name" value="HTH-TYPE TRANSCRIPTIONAL ACTIVATOR CMPR"/>
    <property type="match status" value="1"/>
</dbReference>
<name>A0A1M5KE88_9FLAO</name>
<feature type="domain" description="HTH lysR-type" evidence="5">
    <location>
        <begin position="1"/>
        <end position="60"/>
    </location>
</feature>
<comment type="similarity">
    <text evidence="1">Belongs to the LysR transcriptional regulatory family.</text>
</comment>
<proteinExistence type="inferred from homology"/>
<protein>
    <submittedName>
        <fullName evidence="6">DNA-binding transcriptional regulator, LysR family</fullName>
    </submittedName>
</protein>
<dbReference type="InterPro" id="IPR036388">
    <property type="entry name" value="WH-like_DNA-bd_sf"/>
</dbReference>